<dbReference type="PaxDb" id="3218-PP1S158_76V6.1"/>
<dbReference type="EnsemblPlants" id="Pp3c13_14750V3.4">
    <property type="protein sequence ID" value="Pp3c13_14750V3.4"/>
    <property type="gene ID" value="Pp3c13_14750"/>
</dbReference>
<evidence type="ECO:0000313" key="2">
    <source>
        <dbReference type="EMBL" id="PNR42553.1"/>
    </source>
</evidence>
<proteinExistence type="predicted"/>
<evidence type="ECO:0000313" key="3">
    <source>
        <dbReference type="EnsemblPlants" id="Pp3c13_14750V3.1"/>
    </source>
</evidence>
<reference evidence="2 4" key="1">
    <citation type="journal article" date="2008" name="Science">
        <title>The Physcomitrella genome reveals evolutionary insights into the conquest of land by plants.</title>
        <authorList>
            <person name="Rensing S."/>
            <person name="Lang D."/>
            <person name="Zimmer A."/>
            <person name="Terry A."/>
            <person name="Salamov A."/>
            <person name="Shapiro H."/>
            <person name="Nishiyama T."/>
            <person name="Perroud P.-F."/>
            <person name="Lindquist E."/>
            <person name="Kamisugi Y."/>
            <person name="Tanahashi T."/>
            <person name="Sakakibara K."/>
            <person name="Fujita T."/>
            <person name="Oishi K."/>
            <person name="Shin-I T."/>
            <person name="Kuroki Y."/>
            <person name="Toyoda A."/>
            <person name="Suzuki Y."/>
            <person name="Hashimoto A."/>
            <person name="Yamaguchi K."/>
            <person name="Sugano A."/>
            <person name="Kohara Y."/>
            <person name="Fujiyama A."/>
            <person name="Anterola A."/>
            <person name="Aoki S."/>
            <person name="Ashton N."/>
            <person name="Barbazuk W.B."/>
            <person name="Barker E."/>
            <person name="Bennetzen J."/>
            <person name="Bezanilla M."/>
            <person name="Blankenship R."/>
            <person name="Cho S.H."/>
            <person name="Dutcher S."/>
            <person name="Estelle M."/>
            <person name="Fawcett J.A."/>
            <person name="Gundlach H."/>
            <person name="Hanada K."/>
            <person name="Heyl A."/>
            <person name="Hicks K.A."/>
            <person name="Hugh J."/>
            <person name="Lohr M."/>
            <person name="Mayer K."/>
            <person name="Melkozernov A."/>
            <person name="Murata T."/>
            <person name="Nelson D."/>
            <person name="Pils B."/>
            <person name="Prigge M."/>
            <person name="Reiss B."/>
            <person name="Renner T."/>
            <person name="Rombauts S."/>
            <person name="Rushton P."/>
            <person name="Sanderfoot A."/>
            <person name="Schween G."/>
            <person name="Shiu S.-H."/>
            <person name="Stueber K."/>
            <person name="Theodoulou F.L."/>
            <person name="Tu H."/>
            <person name="Van de Peer Y."/>
            <person name="Verrier P.J."/>
            <person name="Waters E."/>
            <person name="Wood A."/>
            <person name="Yang L."/>
            <person name="Cove D."/>
            <person name="Cuming A."/>
            <person name="Hasebe M."/>
            <person name="Lucas S."/>
            <person name="Mishler D.B."/>
            <person name="Reski R."/>
            <person name="Grigoriev I."/>
            <person name="Quatrano R.S."/>
            <person name="Boore J.L."/>
        </authorList>
    </citation>
    <scope>NUCLEOTIDE SEQUENCE [LARGE SCALE GENOMIC DNA]</scope>
    <source>
        <strain evidence="3 4">cv. Gransden 2004</strain>
    </source>
</reference>
<organism evidence="2">
    <name type="scientific">Physcomitrium patens</name>
    <name type="common">Spreading-leaved earth moss</name>
    <name type="synonym">Physcomitrella patens</name>
    <dbReference type="NCBI Taxonomy" id="3218"/>
    <lineage>
        <taxon>Eukaryota</taxon>
        <taxon>Viridiplantae</taxon>
        <taxon>Streptophyta</taxon>
        <taxon>Embryophyta</taxon>
        <taxon>Bryophyta</taxon>
        <taxon>Bryophytina</taxon>
        <taxon>Bryopsida</taxon>
        <taxon>Funariidae</taxon>
        <taxon>Funariales</taxon>
        <taxon>Funariaceae</taxon>
        <taxon>Physcomitrium</taxon>
    </lineage>
</organism>
<feature type="region of interest" description="Disordered" evidence="1">
    <location>
        <begin position="513"/>
        <end position="550"/>
    </location>
</feature>
<dbReference type="Gramene" id="Pp3c13_14750V3.1">
    <property type="protein sequence ID" value="Pp3c13_14750V3.1"/>
    <property type="gene ID" value="Pp3c13_14750"/>
</dbReference>
<dbReference type="PANTHER" id="PTHR35764:SF1">
    <property type="entry name" value="PROTEIN SHORTAGE IN CHIASMATA 1"/>
    <property type="match status" value="1"/>
</dbReference>
<dbReference type="EnsemblPlants" id="Pp3c13_14750V3.1">
    <property type="protein sequence ID" value="Pp3c13_14750V3.1"/>
    <property type="gene ID" value="Pp3c13_14750"/>
</dbReference>
<evidence type="ECO:0000256" key="1">
    <source>
        <dbReference type="SAM" id="MobiDB-lite"/>
    </source>
</evidence>
<keyword evidence="4" id="KW-1185">Reference proteome</keyword>
<dbReference type="AlphaFoldDB" id="A0A2K1JLY3"/>
<dbReference type="InterPro" id="IPR038824">
    <property type="entry name" value="SHOC1-like"/>
</dbReference>
<protein>
    <submittedName>
        <fullName evidence="2 3">Uncharacterized protein</fullName>
    </submittedName>
</protein>
<dbReference type="STRING" id="3218.A0A2K1JLY3"/>
<accession>A0A2K1JLY3</accession>
<feature type="compositionally biased region" description="Low complexity" evidence="1">
    <location>
        <begin position="532"/>
        <end position="549"/>
    </location>
</feature>
<gene>
    <name evidence="3" type="primary">LOC112290279</name>
    <name evidence="2" type="ORF">PHYPA_017383</name>
</gene>
<name>A0A2K1JLY3_PHYPA</name>
<evidence type="ECO:0000313" key="4">
    <source>
        <dbReference type="Proteomes" id="UP000006727"/>
    </source>
</evidence>
<reference evidence="3" key="3">
    <citation type="submission" date="2020-12" db="UniProtKB">
        <authorList>
            <consortium name="EnsemblPlants"/>
        </authorList>
    </citation>
    <scope>IDENTIFICATION</scope>
</reference>
<dbReference type="Proteomes" id="UP000006727">
    <property type="component" value="Chromosome 13"/>
</dbReference>
<dbReference type="OrthoDB" id="2018152at2759"/>
<dbReference type="Gramene" id="Pp3c13_14750V3.4">
    <property type="protein sequence ID" value="Pp3c13_14750V3.4"/>
    <property type="gene ID" value="Pp3c13_14750"/>
</dbReference>
<feature type="region of interest" description="Disordered" evidence="1">
    <location>
        <begin position="968"/>
        <end position="994"/>
    </location>
</feature>
<dbReference type="EMBL" id="ABEU02000013">
    <property type="protein sequence ID" value="PNR42553.1"/>
    <property type="molecule type" value="Genomic_DNA"/>
</dbReference>
<dbReference type="PANTHER" id="PTHR35764">
    <property type="entry name" value="PROTEIN SHORTAGE IN CHIASMATA 1"/>
    <property type="match status" value="1"/>
</dbReference>
<dbReference type="GO" id="GO:0000712">
    <property type="term" value="P:resolution of meiotic recombination intermediates"/>
    <property type="evidence" value="ECO:0000318"/>
    <property type="project" value="GO_Central"/>
</dbReference>
<feature type="compositionally biased region" description="Basic and acidic residues" evidence="1">
    <location>
        <begin position="968"/>
        <end position="980"/>
    </location>
</feature>
<sequence length="1094" mass="122499">MARMKFRCPGLNHSIHSSDLTEKSRHLIVLPIPDDLPSSIGIFDCNANVERSGRITWALEVLIKYMQVIDIKNNPTMDLDISYPTWIGEKLILLLLPKPLACCVCGFGDGPIRPVETCAWFENDTSTNDSGSECRLEQEIKLDVEELPCKTKEQINKTLINLTSPVDKAADDFTKLKVMDFESASISDPLLPTKEEHLQKSLLVLEDAGGQTNLEADDKLVKTISQIRSSNGCEMWNFSEFPDSHDVEPCSIPIVRNQKPNDPEVLNDLACLLDSVGSIAPMSEEYAPELQIKKQPPDPQNGPHSVSVRENMMEEVSMVSNVETMGVSFRLQKMSKKLELIKVDRFEQIPSPEHRSHDISDANVASRFVDFVDLTSSDDSFLKNSMPSDAKPKNDKIRQEHQVPIEMGASGTTLKFTGKGSPCTVPDHDNSDHSTISDEKTTCSTGSELHSFNIGVVKGVKDSSVMNGKHAHMGDTSHKNNSQILQNASEHVLEQQYERQDRSCHGAETINRLRGSTSFSPPASEIIPTAFTEPPHTTPTTPSSHPTTEGLSFKKCIGSQETKVMNNKLLLIVVANTTQPNGPVLLQRRSSYQRILALENEQLQIVEREHLLPVDLFLSPSTCLIVYTAATMKINWRKNSGHAFKEISAFIDAIIINCHMKAMSYSFENCFVIFEGEPAFTSSVLRSTPKLAEAAAGFGMQVHCFVSGNPQCTEDLVLTCIERVRQEAKKPYSFPMPECMTDGELFLDQFPSINPLTAHAILCLGVPLSKFVLWSHDDMARSLQDFGVPKESLKLFKLHYDNGRLTEEQWPGSTMHSEETHQDIFPSLSPAFDEYGDFDLDISDGLANSEHGDLFCSPPDRILGLDLLGDRPPSDEHIASNPPLCGPALRLDPKFFEDFTSEKCFNFWDEPHPESELDHSPVEPWREQIRPTQRTITQPKIDRSKKPKYIQSCLDKWIDDMKREKKKFVDRTNRESERGSTFDPTRASISSGTSHQDIFSTLKFESNPPSKRENEESVIKNKLLGKRAASALDLFRHQKGKSLPLPKKLKLPFRPHLRSAVIDIPSIHAAQAARLSKRICFNPVSNPSRFSRPS</sequence>
<reference evidence="2 4" key="2">
    <citation type="journal article" date="2018" name="Plant J.">
        <title>The Physcomitrella patens chromosome-scale assembly reveals moss genome structure and evolution.</title>
        <authorList>
            <person name="Lang D."/>
            <person name="Ullrich K.K."/>
            <person name="Murat F."/>
            <person name="Fuchs J."/>
            <person name="Jenkins J."/>
            <person name="Haas F.B."/>
            <person name="Piednoel M."/>
            <person name="Gundlach H."/>
            <person name="Van Bel M."/>
            <person name="Meyberg R."/>
            <person name="Vives C."/>
            <person name="Morata J."/>
            <person name="Symeonidi A."/>
            <person name="Hiss M."/>
            <person name="Muchero W."/>
            <person name="Kamisugi Y."/>
            <person name="Saleh O."/>
            <person name="Blanc G."/>
            <person name="Decker E.L."/>
            <person name="van Gessel N."/>
            <person name="Grimwood J."/>
            <person name="Hayes R.D."/>
            <person name="Graham S.W."/>
            <person name="Gunter L.E."/>
            <person name="McDaniel S.F."/>
            <person name="Hoernstein S.N.W."/>
            <person name="Larsson A."/>
            <person name="Li F.W."/>
            <person name="Perroud P.F."/>
            <person name="Phillips J."/>
            <person name="Ranjan P."/>
            <person name="Rokshar D.S."/>
            <person name="Rothfels C.J."/>
            <person name="Schneider L."/>
            <person name="Shu S."/>
            <person name="Stevenson D.W."/>
            <person name="Thummler F."/>
            <person name="Tillich M."/>
            <person name="Villarreal Aguilar J.C."/>
            <person name="Widiez T."/>
            <person name="Wong G.K."/>
            <person name="Wymore A."/>
            <person name="Zhang Y."/>
            <person name="Zimmer A.D."/>
            <person name="Quatrano R.S."/>
            <person name="Mayer K.F.X."/>
            <person name="Goodstein D."/>
            <person name="Casacuberta J.M."/>
            <person name="Vandepoele K."/>
            <person name="Reski R."/>
            <person name="Cuming A.C."/>
            <person name="Tuskan G.A."/>
            <person name="Maumus F."/>
            <person name="Salse J."/>
            <person name="Schmutz J."/>
            <person name="Rensing S.A."/>
        </authorList>
    </citation>
    <scope>NUCLEOTIDE SEQUENCE [LARGE SCALE GENOMIC DNA]</scope>
    <source>
        <strain evidence="3 4">cv. Gransden 2004</strain>
    </source>
</reference>